<protein>
    <submittedName>
        <fullName evidence="3">LysM domain-containing protein</fullName>
    </submittedName>
</protein>
<keyword evidence="1" id="KW-0472">Membrane</keyword>
<keyword evidence="4" id="KW-1185">Reference proteome</keyword>
<name>A0A2P8DU50_9ACTN</name>
<proteinExistence type="predicted"/>
<evidence type="ECO:0000256" key="1">
    <source>
        <dbReference type="SAM" id="Phobius"/>
    </source>
</evidence>
<keyword evidence="1" id="KW-0812">Transmembrane</keyword>
<dbReference type="PROSITE" id="PS51782">
    <property type="entry name" value="LYSM"/>
    <property type="match status" value="1"/>
</dbReference>
<dbReference type="SMART" id="SM00257">
    <property type="entry name" value="LysM"/>
    <property type="match status" value="1"/>
</dbReference>
<dbReference type="Gene3D" id="3.10.350.10">
    <property type="entry name" value="LysM domain"/>
    <property type="match status" value="1"/>
</dbReference>
<organism evidence="3 4">
    <name type="scientific">Murinocardiopsis flavida</name>
    <dbReference type="NCBI Taxonomy" id="645275"/>
    <lineage>
        <taxon>Bacteria</taxon>
        <taxon>Bacillati</taxon>
        <taxon>Actinomycetota</taxon>
        <taxon>Actinomycetes</taxon>
        <taxon>Streptosporangiales</taxon>
        <taxon>Nocardiopsidaceae</taxon>
        <taxon>Murinocardiopsis</taxon>
    </lineage>
</organism>
<evidence type="ECO:0000313" key="4">
    <source>
        <dbReference type="Proteomes" id="UP000240542"/>
    </source>
</evidence>
<dbReference type="SUPFAM" id="SSF54106">
    <property type="entry name" value="LysM domain"/>
    <property type="match status" value="1"/>
</dbReference>
<reference evidence="3 4" key="1">
    <citation type="submission" date="2018-03" db="EMBL/GenBank/DDBJ databases">
        <title>Genomic Encyclopedia of Archaeal and Bacterial Type Strains, Phase II (KMG-II): from individual species to whole genera.</title>
        <authorList>
            <person name="Goeker M."/>
        </authorList>
    </citation>
    <scope>NUCLEOTIDE SEQUENCE [LARGE SCALE GENOMIC DNA]</scope>
    <source>
        <strain evidence="3 4">DSM 45312</strain>
    </source>
</reference>
<dbReference type="AlphaFoldDB" id="A0A2P8DU50"/>
<dbReference type="InterPro" id="IPR018392">
    <property type="entry name" value="LysM"/>
</dbReference>
<evidence type="ECO:0000313" key="3">
    <source>
        <dbReference type="EMBL" id="PSL00714.1"/>
    </source>
</evidence>
<sequence>MRIESAASPGGAPSVLGGLPDLHSALPPRRIASWAGSLAYRAAAVAGLGDLRLTRRGRVVFVSVLAVLAGAALALLVVTTVALGAGNAGAATGGVGLGEPSVTVREGDTLWTIAERLRPDEDPRRTVEELVSINNLTTPRLAPGQELVLPGA</sequence>
<dbReference type="EMBL" id="PYGA01000001">
    <property type="protein sequence ID" value="PSL00714.1"/>
    <property type="molecule type" value="Genomic_DNA"/>
</dbReference>
<keyword evidence="1" id="KW-1133">Transmembrane helix</keyword>
<dbReference type="Pfam" id="PF01476">
    <property type="entry name" value="LysM"/>
    <property type="match status" value="1"/>
</dbReference>
<gene>
    <name evidence="3" type="ORF">CLV63_101188</name>
</gene>
<accession>A0A2P8DU50</accession>
<dbReference type="CDD" id="cd00118">
    <property type="entry name" value="LysM"/>
    <property type="match status" value="1"/>
</dbReference>
<feature type="transmembrane region" description="Helical" evidence="1">
    <location>
        <begin position="59"/>
        <end position="83"/>
    </location>
</feature>
<feature type="domain" description="LysM" evidence="2">
    <location>
        <begin position="100"/>
        <end position="149"/>
    </location>
</feature>
<dbReference type="RefSeq" id="WP_245928503.1">
    <property type="nucleotide sequence ID" value="NZ_PYGA01000001.1"/>
</dbReference>
<dbReference type="InterPro" id="IPR036779">
    <property type="entry name" value="LysM_dom_sf"/>
</dbReference>
<comment type="caution">
    <text evidence="3">The sequence shown here is derived from an EMBL/GenBank/DDBJ whole genome shotgun (WGS) entry which is preliminary data.</text>
</comment>
<evidence type="ECO:0000259" key="2">
    <source>
        <dbReference type="PROSITE" id="PS51782"/>
    </source>
</evidence>
<dbReference type="Proteomes" id="UP000240542">
    <property type="component" value="Unassembled WGS sequence"/>
</dbReference>